<reference evidence="1 2" key="2">
    <citation type="journal article" date="1994" name="Acta Virol.">
        <title>Characterization and sequence analysis of the F2 promoter from corynephage BFK20.</title>
        <authorList>
            <person name="Koptides M."/>
            <person name="Ugorcakova J."/>
            <person name="Baloghova E."/>
            <person name="Bukovska G."/>
            <person name="Timko J."/>
        </authorList>
    </citation>
    <scope>NUCLEOTIDE SEQUENCE [LARGE SCALE GENOMIC DNA]</scope>
</reference>
<name>Q3V5E1_9CAUD</name>
<evidence type="ECO:0000313" key="1">
    <source>
        <dbReference type="EMBL" id="CAJ29737.1"/>
    </source>
</evidence>
<keyword evidence="2" id="KW-1185">Reference proteome</keyword>
<dbReference type="Proteomes" id="UP000001531">
    <property type="component" value="Segment"/>
</dbReference>
<proteinExistence type="predicted"/>
<dbReference type="GeneID" id="5580384"/>
<accession>Q3V5E1</accession>
<gene>
    <name evidence="1" type="primary">ORF54</name>
</gene>
<evidence type="ECO:0000313" key="2">
    <source>
        <dbReference type="Proteomes" id="UP000001531"/>
    </source>
</evidence>
<sequence length="189" mass="20610">MPSQDDDAKAIHLQTMARELGLLHESLCALKLAPSGQGGERMGSSKRGPKSPVPCEWASNLDLDWTRELHAVLVPVIAQVGSDHAVGKDMRAMCAWIQFNAWPIVGSEGYPDLYDTLSAAHYSVTKAVGTVTSTKLMTGVEIVSQLTRAGHNLSTTHLRVWAQRGHLTVTKQGTRNLYSLEQVMDYLGV</sequence>
<reference evidence="1 2" key="4">
    <citation type="journal article" date="2007" name="Virology">
        <title>Transcriptional profiling of bacteriophage BFK20: coexpression interrogated by "guilt-by-association" algorithm.</title>
        <authorList>
            <person name="Majtan T."/>
            <person name="Halgasova N."/>
            <person name="Bukovska G."/>
            <person name="Timko J."/>
        </authorList>
    </citation>
    <scope>NUCLEOTIDE SEQUENCE [LARGE SCALE GENOMIC DNA]</scope>
</reference>
<reference evidence="1 2" key="3">
    <citation type="journal article" date="2006" name="Virology">
        <title>Complete nucleotide sequence and genome analysis of bacteriophage BFK20--a lytic phage of the industrial producer Brevibacterium flavum.</title>
        <authorList>
            <person name="Bukovska G."/>
            <person name="Klucar L."/>
            <person name="Vlcek C."/>
            <person name="Adamovic J."/>
            <person name="Turna J."/>
            <person name="Timko J."/>
        </authorList>
    </citation>
    <scope>NUCLEOTIDE SEQUENCE [LARGE SCALE GENOMIC DNA]</scope>
</reference>
<reference evidence="1 2" key="1">
    <citation type="journal article" date="1992" name="J. Gen. Microbiol.">
        <title>Characterization of bacteriophage BFK20 from Brevibacterium flavum.</title>
        <authorList>
            <person name="Koptides M."/>
            <person name="Barak I."/>
            <person name="Sisova M."/>
            <person name="Baloghova E."/>
            <person name="Ugorcakova J."/>
        </authorList>
    </citation>
    <scope>NUCLEOTIDE SEQUENCE [LARGE SCALE GENOMIC DNA]</scope>
</reference>
<dbReference type="KEGG" id="vg:5580384"/>
<dbReference type="RefSeq" id="YP_001456784.1">
    <property type="nucleotide sequence ID" value="NC_009799.3"/>
</dbReference>
<protein>
    <submittedName>
        <fullName evidence="1">Gp54</fullName>
    </submittedName>
</protein>
<organism evidence="1 2">
    <name type="scientific">Corynebacterium phage BFK20</name>
    <dbReference type="NCBI Taxonomy" id="28358"/>
    <lineage>
        <taxon>Viruses</taxon>
        <taxon>Duplodnaviria</taxon>
        <taxon>Heunggongvirae</taxon>
        <taxon>Uroviricota</taxon>
        <taxon>Caudoviricetes</taxon>
        <taxon>Sasvirus</taxon>
        <taxon>Sasvirus BFK20</taxon>
    </lineage>
</organism>
<dbReference type="EMBL" id="AJ278322">
    <property type="protein sequence ID" value="CAJ29737.1"/>
    <property type="molecule type" value="Genomic_DNA"/>
</dbReference>
<dbReference type="OrthoDB" id="27772at10239"/>